<dbReference type="EMBL" id="AILW01000018">
    <property type="protein sequence ID" value="EJF82540.1"/>
    <property type="molecule type" value="Genomic_DNA"/>
</dbReference>
<dbReference type="RefSeq" id="WP_005774690.1">
    <property type="nucleotide sequence ID" value="NZ_JH725141.1"/>
</dbReference>
<feature type="transmembrane region" description="Helical" evidence="1">
    <location>
        <begin position="84"/>
        <end position="110"/>
    </location>
</feature>
<reference evidence="2 3" key="1">
    <citation type="submission" date="2012-03" db="EMBL/GenBank/DDBJ databases">
        <title>The Genome Sequence of Bartonella elizabethae Re6043vi.</title>
        <authorList>
            <consortium name="The Broad Institute Genome Sequencing Platform"/>
            <consortium name="The Broad Institute Genome Sequencing Center for Infectious Disease"/>
            <person name="Feldgarden M."/>
            <person name="Kirby J."/>
            <person name="Kosoy M."/>
            <person name="Birtles R."/>
            <person name="Probert W.S."/>
            <person name="Chiaraviglio L."/>
            <person name="Young S.K."/>
            <person name="Zeng Q."/>
            <person name="Gargeya S."/>
            <person name="Fitzgerald M."/>
            <person name="Haas B."/>
            <person name="Abouelleil A."/>
            <person name="Alvarado L."/>
            <person name="Arachchi H.M."/>
            <person name="Berlin A."/>
            <person name="Chapman S.B."/>
            <person name="Gearin G."/>
            <person name="Goldberg J."/>
            <person name="Griggs A."/>
            <person name="Gujja S."/>
            <person name="Hansen M."/>
            <person name="Heiman D."/>
            <person name="Howarth C."/>
            <person name="Larimer J."/>
            <person name="Lui A."/>
            <person name="MacDonald P.J.P."/>
            <person name="McCowen C."/>
            <person name="Montmayeur A."/>
            <person name="Murphy C."/>
            <person name="Neiman D."/>
            <person name="Pearson M."/>
            <person name="Priest M."/>
            <person name="Roberts A."/>
            <person name="Saif S."/>
            <person name="Shea T."/>
            <person name="Sisk P."/>
            <person name="Stolte C."/>
            <person name="Sykes S."/>
            <person name="Wortman J."/>
            <person name="Nusbaum C."/>
            <person name="Birren B."/>
        </authorList>
    </citation>
    <scope>NUCLEOTIDE SEQUENCE [LARGE SCALE GENOMIC DNA]</scope>
    <source>
        <strain evidence="2 3">Re6043vi</strain>
    </source>
</reference>
<proteinExistence type="predicted"/>
<keyword evidence="1" id="KW-0812">Transmembrane</keyword>
<keyword evidence="1" id="KW-0472">Membrane</keyword>
<keyword evidence="3" id="KW-1185">Reference proteome</keyword>
<feature type="transmembrane region" description="Helical" evidence="1">
    <location>
        <begin position="39"/>
        <end position="64"/>
    </location>
</feature>
<accession>A0ABN0GJ03</accession>
<protein>
    <submittedName>
        <fullName evidence="2">Uncharacterized protein</fullName>
    </submittedName>
</protein>
<evidence type="ECO:0000313" key="2">
    <source>
        <dbReference type="EMBL" id="EJF82540.1"/>
    </source>
</evidence>
<keyword evidence="1" id="KW-1133">Transmembrane helix</keyword>
<evidence type="ECO:0000256" key="1">
    <source>
        <dbReference type="SAM" id="Phobius"/>
    </source>
</evidence>
<dbReference type="Proteomes" id="UP000008942">
    <property type="component" value="Unassembled WGS sequence"/>
</dbReference>
<organism evidence="2 3">
    <name type="scientific">Bartonella elizabethae Re6043vi</name>
    <dbReference type="NCBI Taxonomy" id="1094554"/>
    <lineage>
        <taxon>Bacteria</taxon>
        <taxon>Pseudomonadati</taxon>
        <taxon>Pseudomonadota</taxon>
        <taxon>Alphaproteobacteria</taxon>
        <taxon>Hyphomicrobiales</taxon>
        <taxon>Bartonellaceae</taxon>
        <taxon>Bartonella</taxon>
    </lineage>
</organism>
<gene>
    <name evidence="2" type="ORF">MCU_01422</name>
</gene>
<comment type="caution">
    <text evidence="2">The sequence shown here is derived from an EMBL/GenBank/DDBJ whole genome shotgun (WGS) entry which is preliminary data.</text>
</comment>
<evidence type="ECO:0000313" key="3">
    <source>
        <dbReference type="Proteomes" id="UP000008942"/>
    </source>
</evidence>
<name>A0ABN0GJ03_BAREL</name>
<sequence length="136" mass="15710">MQEKNATFEESFFSGKKLTVSLGASCKGVSRCKMIGRSFFIMFCTIFYTGVCRVFYTGLIMMALEVPAGAKSLVQPEQWARWEAMGSLIFLLPVLIWFCLLTPLPILWGVDRFKERKLKKIRQKLEEETKLLKINR</sequence>